<dbReference type="EMBL" id="BOQN01000014">
    <property type="protein sequence ID" value="GIM89352.1"/>
    <property type="molecule type" value="Genomic_DNA"/>
</dbReference>
<dbReference type="AlphaFoldDB" id="A0A919T6K6"/>
<comment type="caution">
    <text evidence="1">The sequence shown here is derived from an EMBL/GenBank/DDBJ whole genome shotgun (WGS) entry which is preliminary data.</text>
</comment>
<dbReference type="RefSeq" id="WP_213005319.1">
    <property type="nucleotide sequence ID" value="NZ_BOQN01000014.1"/>
</dbReference>
<dbReference type="Proteomes" id="UP000677082">
    <property type="component" value="Unassembled WGS sequence"/>
</dbReference>
<accession>A0A919T6K6</accession>
<evidence type="ECO:0008006" key="3">
    <source>
        <dbReference type="Google" id="ProtNLM"/>
    </source>
</evidence>
<proteinExistence type="predicted"/>
<evidence type="ECO:0000313" key="2">
    <source>
        <dbReference type="Proteomes" id="UP000677082"/>
    </source>
</evidence>
<evidence type="ECO:0000313" key="1">
    <source>
        <dbReference type="EMBL" id="GIM89352.1"/>
    </source>
</evidence>
<sequence length="227" mass="25043">MSDRRGLKPYDVEVAVAAGRDETWDAVTQPAVLHQWFGWDYDGLGAEIQQIFVDQAVLLAPEQMGWADGSYLEVTGNDDRATVRVIREGSGSAGPERYDAIEEGWRAFLVQLRFLLDRRPAGRRRTLYLTGETTGRQALALVESPAGEWERSGPRVAWVVDTDGHLVVVAGRLPLGDRDAGRMEVTVSTYGLDDAAFETLREEWTKRWAPVAADADVTTAADPAPNN</sequence>
<organism evidence="1 2">
    <name type="scientific">Paractinoplanes toevensis</name>
    <dbReference type="NCBI Taxonomy" id="571911"/>
    <lineage>
        <taxon>Bacteria</taxon>
        <taxon>Bacillati</taxon>
        <taxon>Actinomycetota</taxon>
        <taxon>Actinomycetes</taxon>
        <taxon>Micromonosporales</taxon>
        <taxon>Micromonosporaceae</taxon>
        <taxon>Paractinoplanes</taxon>
    </lineage>
</organism>
<keyword evidence="2" id="KW-1185">Reference proteome</keyword>
<dbReference type="SUPFAM" id="SSF55961">
    <property type="entry name" value="Bet v1-like"/>
    <property type="match status" value="1"/>
</dbReference>
<name>A0A919T6K6_9ACTN</name>
<reference evidence="1 2" key="1">
    <citation type="submission" date="2021-03" db="EMBL/GenBank/DDBJ databases">
        <title>Whole genome shotgun sequence of Actinoplanes toevensis NBRC 105298.</title>
        <authorList>
            <person name="Komaki H."/>
            <person name="Tamura T."/>
        </authorList>
    </citation>
    <scope>NUCLEOTIDE SEQUENCE [LARGE SCALE GENOMIC DNA]</scope>
    <source>
        <strain evidence="1 2">NBRC 105298</strain>
    </source>
</reference>
<protein>
    <recommendedName>
        <fullName evidence="3">Activator of Hsp90 ATPase 1 family protein</fullName>
    </recommendedName>
</protein>
<gene>
    <name evidence="1" type="ORF">Ato02nite_011450</name>
</gene>